<proteinExistence type="predicted"/>
<gene>
    <name evidence="1" type="ORF">GCM10025791_36800</name>
</gene>
<dbReference type="EMBL" id="BAABLX010000029">
    <property type="protein sequence ID" value="GAA4952640.1"/>
    <property type="molecule type" value="Genomic_DNA"/>
</dbReference>
<dbReference type="Proteomes" id="UP001409585">
    <property type="component" value="Unassembled WGS sequence"/>
</dbReference>
<reference evidence="2" key="1">
    <citation type="journal article" date="2019" name="Int. J. Syst. Evol. Microbiol.">
        <title>The Global Catalogue of Microorganisms (GCM) 10K type strain sequencing project: providing services to taxonomists for standard genome sequencing and annotation.</title>
        <authorList>
            <consortium name="The Broad Institute Genomics Platform"/>
            <consortium name="The Broad Institute Genome Sequencing Center for Infectious Disease"/>
            <person name="Wu L."/>
            <person name="Ma J."/>
        </authorList>
    </citation>
    <scope>NUCLEOTIDE SEQUENCE [LARGE SCALE GENOMIC DNA]</scope>
    <source>
        <strain evidence="2">JCM 19134</strain>
    </source>
</reference>
<evidence type="ECO:0000313" key="1">
    <source>
        <dbReference type="EMBL" id="GAA4952640.1"/>
    </source>
</evidence>
<comment type="caution">
    <text evidence="1">The sequence shown here is derived from an EMBL/GenBank/DDBJ whole genome shotgun (WGS) entry which is preliminary data.</text>
</comment>
<evidence type="ECO:0000313" key="2">
    <source>
        <dbReference type="Proteomes" id="UP001409585"/>
    </source>
</evidence>
<accession>A0AAV3U6R4</accession>
<keyword evidence="2" id="KW-1185">Reference proteome</keyword>
<dbReference type="AlphaFoldDB" id="A0AAV3U6R4"/>
<sequence length="74" mass="7941">MLRRESTLQAGNDGLVILPDGTRSVSSARQGGITEIAPGKEPRLIVENLPLAASMYYDSGAKQLQATAIQPWCQ</sequence>
<name>A0AAV3U6R4_9ALTE</name>
<protein>
    <submittedName>
        <fullName evidence="1">Uncharacterized protein</fullName>
    </submittedName>
</protein>
<organism evidence="1 2">
    <name type="scientific">Halioxenophilus aromaticivorans</name>
    <dbReference type="NCBI Taxonomy" id="1306992"/>
    <lineage>
        <taxon>Bacteria</taxon>
        <taxon>Pseudomonadati</taxon>
        <taxon>Pseudomonadota</taxon>
        <taxon>Gammaproteobacteria</taxon>
        <taxon>Alteromonadales</taxon>
        <taxon>Alteromonadaceae</taxon>
        <taxon>Halioxenophilus</taxon>
    </lineage>
</organism>